<comment type="cofactor">
    <cofactor evidence="1 7">
        <name>Fe(2+)</name>
        <dbReference type="ChEBI" id="CHEBI:29033"/>
    </cofactor>
</comment>
<keyword evidence="6" id="KW-0503">Monooxygenase</keyword>
<keyword evidence="4 9" id="KW-0560">Oxidoreductase</keyword>
<dbReference type="HOGENOM" id="CLU_034458_0_0_6"/>
<name>A4A633_9GAMM</name>
<evidence type="ECO:0000256" key="3">
    <source>
        <dbReference type="ARBA" id="ARBA00022723"/>
    </source>
</evidence>
<organism evidence="9 10">
    <name type="scientific">Congregibacter litoralis KT71</name>
    <dbReference type="NCBI Taxonomy" id="314285"/>
    <lineage>
        <taxon>Bacteria</taxon>
        <taxon>Pseudomonadati</taxon>
        <taxon>Pseudomonadota</taxon>
        <taxon>Gammaproteobacteria</taxon>
        <taxon>Cellvibrionales</taxon>
        <taxon>Halieaceae</taxon>
        <taxon>Congregibacter</taxon>
    </lineage>
</organism>
<dbReference type="GO" id="GO:0004505">
    <property type="term" value="F:phenylalanine 4-monooxygenase activity"/>
    <property type="evidence" value="ECO:0007669"/>
    <property type="project" value="UniProtKB-EC"/>
</dbReference>
<keyword evidence="5 7" id="KW-0408">Iron</keyword>
<reference evidence="9 10" key="2">
    <citation type="journal article" date="2009" name="PLoS ONE">
        <title>The photosynthetic apparatus and its regulation in the aerobic gammaproteobacterium Congregibacter litoralis gen. nov., sp. nov.</title>
        <authorList>
            <person name="Spring S."/>
            <person name="Lunsdorf H."/>
            <person name="Fuchs B.M."/>
            <person name="Tindall B.J."/>
        </authorList>
    </citation>
    <scope>NUCLEOTIDE SEQUENCE [LARGE SCALE GENOMIC DNA]</scope>
    <source>
        <strain evidence="9">KT71</strain>
    </source>
</reference>
<feature type="binding site" evidence="7">
    <location>
        <position position="133"/>
    </location>
    <ligand>
        <name>Fe cation</name>
        <dbReference type="ChEBI" id="CHEBI:24875"/>
    </ligand>
</feature>
<dbReference type="InterPro" id="IPR036951">
    <property type="entry name" value="ArAA_hydroxylase_sf"/>
</dbReference>
<evidence type="ECO:0000313" key="10">
    <source>
        <dbReference type="Proteomes" id="UP000019205"/>
    </source>
</evidence>
<evidence type="ECO:0000313" key="9">
    <source>
        <dbReference type="EMBL" id="EAQ98480.1"/>
    </source>
</evidence>
<dbReference type="Gene3D" id="1.10.800.10">
    <property type="entry name" value="Aromatic amino acid hydroxylase"/>
    <property type="match status" value="1"/>
</dbReference>
<comment type="caution">
    <text evidence="9">The sequence shown here is derived from an EMBL/GenBank/DDBJ whole genome shotgun (WGS) entry which is preliminary data.</text>
</comment>
<dbReference type="InterPro" id="IPR036329">
    <property type="entry name" value="Aro-AA_hydroxylase_C_sf"/>
</dbReference>
<dbReference type="EMBL" id="AAOA02000002">
    <property type="protein sequence ID" value="EAQ98480.1"/>
    <property type="molecule type" value="Genomic_DNA"/>
</dbReference>
<reference evidence="9 10" key="1">
    <citation type="journal article" date="2007" name="Proc. Natl. Acad. Sci. U.S.A.">
        <title>Characterization of a marine gammaproteobacterium capable of aerobic anoxygenic photosynthesis.</title>
        <authorList>
            <person name="Fuchs B.M."/>
            <person name="Spring S."/>
            <person name="Teeling H."/>
            <person name="Quast C."/>
            <person name="Wulf J."/>
            <person name="Schattenhofer M."/>
            <person name="Yan S."/>
            <person name="Ferriera S."/>
            <person name="Johnson J."/>
            <person name="Glockner F.O."/>
            <person name="Amann R."/>
        </authorList>
    </citation>
    <scope>NUCLEOTIDE SEQUENCE [LARGE SCALE GENOMIC DNA]</scope>
    <source>
        <strain evidence="9">KT71</strain>
    </source>
</reference>
<evidence type="ECO:0000256" key="4">
    <source>
        <dbReference type="ARBA" id="ARBA00023002"/>
    </source>
</evidence>
<evidence type="ECO:0000256" key="7">
    <source>
        <dbReference type="PIRSR" id="PIRSR601273-2"/>
    </source>
</evidence>
<keyword evidence="3 7" id="KW-0479">Metal-binding</keyword>
<feature type="binding site" evidence="7">
    <location>
        <position position="138"/>
    </location>
    <ligand>
        <name>Fe cation</name>
        <dbReference type="ChEBI" id="CHEBI:24875"/>
    </ligand>
</feature>
<dbReference type="PROSITE" id="PS51410">
    <property type="entry name" value="BH4_AAA_HYDROXYL_2"/>
    <property type="match status" value="1"/>
</dbReference>
<dbReference type="eggNOG" id="COG3186">
    <property type="taxonomic scope" value="Bacteria"/>
</dbReference>
<dbReference type="Proteomes" id="UP000019205">
    <property type="component" value="Chromosome"/>
</dbReference>
<evidence type="ECO:0000256" key="1">
    <source>
        <dbReference type="ARBA" id="ARBA00001954"/>
    </source>
</evidence>
<dbReference type="PANTHER" id="PTHR11473:SF24">
    <property type="entry name" value="PHENYLALANINE-4-HYDROXYLASE"/>
    <property type="match status" value="1"/>
</dbReference>
<dbReference type="Pfam" id="PF00351">
    <property type="entry name" value="Biopterin_H"/>
    <property type="match status" value="2"/>
</dbReference>
<protein>
    <submittedName>
        <fullName evidence="9">Phenylalanine-4-hydroxylase</fullName>
        <ecNumber evidence="9">1.14.16.1</ecNumber>
    </submittedName>
</protein>
<evidence type="ECO:0000256" key="2">
    <source>
        <dbReference type="ARBA" id="ARBA00009712"/>
    </source>
</evidence>
<dbReference type="InterPro" id="IPR001273">
    <property type="entry name" value="ArAA_hydroxylase"/>
</dbReference>
<gene>
    <name evidence="9" type="ORF">KT71_00845</name>
</gene>
<dbReference type="SUPFAM" id="SSF56534">
    <property type="entry name" value="Aromatic aminoacid monoxygenases, catalytic and oligomerization domains"/>
    <property type="match status" value="1"/>
</dbReference>
<dbReference type="InterPro" id="IPR019774">
    <property type="entry name" value="Aromatic-AA_hydroxylase_C"/>
</dbReference>
<evidence type="ECO:0000256" key="5">
    <source>
        <dbReference type="ARBA" id="ARBA00023004"/>
    </source>
</evidence>
<proteinExistence type="inferred from homology"/>
<dbReference type="EC" id="1.14.16.1" evidence="9"/>
<feature type="domain" description="Biopterin-dependent aromatic amino acid hydroxylase family profile" evidence="8">
    <location>
        <begin position="1"/>
        <end position="345"/>
    </location>
</feature>
<dbReference type="NCBIfam" id="NF010657">
    <property type="entry name" value="PRK14056.1"/>
    <property type="match status" value="1"/>
</dbReference>
<dbReference type="PANTHER" id="PTHR11473">
    <property type="entry name" value="AROMATIC AMINO ACID HYDROXYLASE"/>
    <property type="match status" value="1"/>
</dbReference>
<evidence type="ECO:0000256" key="6">
    <source>
        <dbReference type="ARBA" id="ARBA00023033"/>
    </source>
</evidence>
<dbReference type="RefSeq" id="WP_008292558.1">
    <property type="nucleotide sequence ID" value="NZ_CM002299.1"/>
</dbReference>
<accession>A4A633</accession>
<comment type="similarity">
    <text evidence="2">Belongs to the biopterin-dependent aromatic amino acid hydroxylase family.</text>
</comment>
<dbReference type="AlphaFoldDB" id="A4A633"/>
<sequence length="596" mass="65386">MSSTTPGQQEIVASLPLHLRPFVAVQDPDAQYTPRDHAVWRFLMTALTRGLAQTAHPVYLEGLSRTGIALDHIPSIDEMNACLAKLGWRAVVVDGFIPPAIFMEFQALKVLVIALDMRSVEHLLYTPAPDILHESAGHAPFLVDVDYAEFLQRFGEVGMQAIANAHDHELYEAIRELSILKENPATDPDDIANAEARLAALGDSDGEPSEAALLTRLHWWTVEYGLVGELEDYRLFGAGLLSSLGESQSCLDDERVKKLPLTVNAVETPYDITSTQPQLFVTKSCRHMSQVLEEFAATMAARRGGADSLRKAIDAKVVCTAEYDSGVQVSGVISEVICDAVGNVTYLQTRGPTQLACRGKELYGHGIESHKEGFGSPVGLLKEFSRCLSDYTVDELKAHRIAVGEAVELEFLCGITVRGRLEDVLRQEHRNLLLSFSDCSVTALDGRVLFDPTWGRYDMAVGARITSVFGGVADRENYQLYKPLPRTTTPGSKPDPRLMAAYALLGRRPSGSAPNSEVNRESEEVSAFAASEVQSLRACLDDYATEWLLRAEILRVGDVGLPEDLLSRAREELDALVVEAQHRRALALVFPESITA</sequence>
<feature type="binding site" evidence="7">
    <location>
        <position position="223"/>
    </location>
    <ligand>
        <name>Fe cation</name>
        <dbReference type="ChEBI" id="CHEBI:24875"/>
    </ligand>
</feature>
<keyword evidence="10" id="KW-1185">Reference proteome</keyword>
<dbReference type="STRING" id="314285.KT71_00845"/>
<evidence type="ECO:0000259" key="8">
    <source>
        <dbReference type="PROSITE" id="PS51410"/>
    </source>
</evidence>
<dbReference type="GO" id="GO:0005506">
    <property type="term" value="F:iron ion binding"/>
    <property type="evidence" value="ECO:0007669"/>
    <property type="project" value="InterPro"/>
</dbReference>